<evidence type="ECO:0000313" key="2">
    <source>
        <dbReference type="EMBL" id="GIM96578.1"/>
    </source>
</evidence>
<accession>A0A919WAM2</accession>
<name>A0A919WAM2_9ACTN</name>
<dbReference type="EMBL" id="BOQN01000121">
    <property type="protein sequence ID" value="GIM96578.1"/>
    <property type="molecule type" value="Genomic_DNA"/>
</dbReference>
<feature type="compositionally biased region" description="Low complexity" evidence="1">
    <location>
        <begin position="393"/>
        <end position="409"/>
    </location>
</feature>
<evidence type="ECO:0000256" key="1">
    <source>
        <dbReference type="SAM" id="MobiDB-lite"/>
    </source>
</evidence>
<evidence type="ECO:0000313" key="3">
    <source>
        <dbReference type="Proteomes" id="UP000677082"/>
    </source>
</evidence>
<feature type="compositionally biased region" description="Low complexity" evidence="1">
    <location>
        <begin position="464"/>
        <end position="491"/>
    </location>
</feature>
<feature type="region of interest" description="Disordered" evidence="1">
    <location>
        <begin position="804"/>
        <end position="833"/>
    </location>
</feature>
<dbReference type="RefSeq" id="WP_213012254.1">
    <property type="nucleotide sequence ID" value="NZ_BOQN01000121.1"/>
</dbReference>
<organism evidence="2 3">
    <name type="scientific">Paractinoplanes toevensis</name>
    <dbReference type="NCBI Taxonomy" id="571911"/>
    <lineage>
        <taxon>Bacteria</taxon>
        <taxon>Bacillati</taxon>
        <taxon>Actinomycetota</taxon>
        <taxon>Actinomycetes</taxon>
        <taxon>Micromonosporales</taxon>
        <taxon>Micromonosporaceae</taxon>
        <taxon>Paractinoplanes</taxon>
    </lineage>
</organism>
<sequence>MGAATETAADRLPSRVGGRRPARRNDGTPAAQVPRHLTEDELRALLRDGTPADVADVLLSLPEANRRALSMAVRRAGAHAAPDLAEQPEAALLIAGAACLPRADAIVSWLRSRRFHHEPSAATLADLLRVLTAPGRPRPASVAAVLADRMRPRPAWPGEWPILAALLHATGTPPPTTEAVLRAWIRGHAGDPDTLADRLAADPWLEHLLPHLFDTPGLDRAWPPALTRLAATGHLDRAQLLRRTLHRLRADGSPAALRPAATTHDLLAPTQAETAKHRRDYTALLDGPHAELARRALQSPPETKAPPRDRPAAEQPARTRPETKAPSRNRPAAEQPARTRPETPSDAQPPARPRKPTRSRAETPPDEQSPARTRKPGPSRADARPTGQTPTRTAKSAAAGTPPAAQIPTRTRKAEASRAETSPIAQTPVRTPKAVPGRTEPAKRAPIRVEAQQTANDHDLAETAGDPAAIPAGAGPAIDGPTSPPGTAGPDPTDPESKDLRPGVLGPADLGPTNAVPPRPGSASERTTDLGPASARSANPGSACARTTGPGPAGLGPTSAGPTAPGPASAGPAGLGPADAVAPVPAQQFVAPRFPAAPVSLPADGMPPPIATVAELVAELTVRLSQPLEPVGLERVLAAVVSLAHSDRDDLAAALVPLADAAPAPFDMLLGSLARPGRFADRAPSVVAPPAAMVPGRVRELARQLATVAPPALLATPTTTDGLVSPVRMLFRLIAAERDGWQPGPYDLAQALLRLPAAVDPTVQRAADRLVSPAGLQFAAWLRAGGLPPVTATVITTCRSAGAAGASTEAEPQRRATFLPPQAPTLPHDAQPEPTPAGVPPLLHDAAPAATVDSIVRDLMTPPDIHGASRPGISDMRCWPMVLPRHREVIAAHCLAAAHHGPDAAETLSALARADGPFGPAMALALAHGLTSPQDRRREAAVDAVLHLASGSGLDSGLLGRELRAMLTARTETASSETTANGPAEGGTPAQGAAVGGVVGWAADSLGRIGAGRAWHVVWAVSYAVVPALLRQRPIADGVADLLAVAADAAAAIGARADLPDVVVAAAEPWRSDVAVEAGRLARIIRRNA</sequence>
<feature type="region of interest" description="Disordered" evidence="1">
    <location>
        <begin position="1"/>
        <end position="33"/>
    </location>
</feature>
<comment type="caution">
    <text evidence="2">The sequence shown here is derived from an EMBL/GenBank/DDBJ whole genome shotgun (WGS) entry which is preliminary data.</text>
</comment>
<feature type="compositionally biased region" description="Basic and acidic residues" evidence="1">
    <location>
        <begin position="305"/>
        <end position="325"/>
    </location>
</feature>
<feature type="compositionally biased region" description="Polar residues" evidence="1">
    <location>
        <begin position="419"/>
        <end position="429"/>
    </location>
</feature>
<feature type="region of interest" description="Disordered" evidence="1">
    <location>
        <begin position="969"/>
        <end position="991"/>
    </location>
</feature>
<dbReference type="Proteomes" id="UP000677082">
    <property type="component" value="Unassembled WGS sequence"/>
</dbReference>
<keyword evidence="3" id="KW-1185">Reference proteome</keyword>
<feature type="compositionally biased region" description="Low complexity" evidence="1">
    <location>
        <begin position="555"/>
        <end position="579"/>
    </location>
</feature>
<feature type="region of interest" description="Disordered" evidence="1">
    <location>
        <begin position="253"/>
        <end position="275"/>
    </location>
</feature>
<feature type="region of interest" description="Disordered" evidence="1">
    <location>
        <begin position="297"/>
        <end position="579"/>
    </location>
</feature>
<proteinExistence type="predicted"/>
<dbReference type="AlphaFoldDB" id="A0A919WAM2"/>
<protein>
    <submittedName>
        <fullName evidence="2">Uncharacterized protein</fullName>
    </submittedName>
</protein>
<reference evidence="2 3" key="1">
    <citation type="submission" date="2021-03" db="EMBL/GenBank/DDBJ databases">
        <title>Whole genome shotgun sequence of Actinoplanes toevensis NBRC 105298.</title>
        <authorList>
            <person name="Komaki H."/>
            <person name="Tamura T."/>
        </authorList>
    </citation>
    <scope>NUCLEOTIDE SEQUENCE [LARGE SCALE GENOMIC DNA]</scope>
    <source>
        <strain evidence="2 3">NBRC 105298</strain>
    </source>
</reference>
<gene>
    <name evidence="2" type="ORF">Ato02nite_083710</name>
</gene>